<evidence type="ECO:0000313" key="1">
    <source>
        <dbReference type="EMBL" id="EFV00790.1"/>
    </source>
</evidence>
<evidence type="ECO:0000313" key="2">
    <source>
        <dbReference type="Proteomes" id="UP000004754"/>
    </source>
</evidence>
<protein>
    <recommendedName>
        <fullName evidence="3">Metallo-beta-lactamase domain-containing protein</fullName>
    </recommendedName>
</protein>
<dbReference type="AlphaFoldDB" id="E6MJB3"/>
<keyword evidence="2" id="KW-1185">Reference proteome</keyword>
<accession>E6MJB3</accession>
<dbReference type="eggNOG" id="COG2220">
    <property type="taxonomic scope" value="Bacteria"/>
</dbReference>
<dbReference type="STRING" id="887929.HMP0721_2098"/>
<comment type="caution">
    <text evidence="1">The sequence shown here is derived from an EMBL/GenBank/DDBJ whole genome shotgun (WGS) entry which is preliminary data.</text>
</comment>
<name>E6MJB3_9FIRM</name>
<dbReference type="Proteomes" id="UP000004754">
    <property type="component" value="Unassembled WGS sequence"/>
</dbReference>
<sequence>MVGKIQATWVSNAGILIRYKDIKVLVDGLYDDKGHVFSKMPPRIEEMVMNGDAPFDHIDYLIFSHRHLDHYCERKVTAYLKKHSVKRIFLPQECVAGRPIREFFAASQMAYTALSKAADEKVFHLNEHLDLQFQKTRHLSETEDAVQHFCCQMTFDNEKKILLTSDMDYMHVPFQGILSEEQAVTFVNPMFMSAIRGKKFYHGELKTKYIAVYHLPFAEDDDMNLGNLVKNTIRRWHKSDGEPVVFREVLETRTF</sequence>
<proteinExistence type="predicted"/>
<evidence type="ECO:0008006" key="3">
    <source>
        <dbReference type="Google" id="ProtNLM"/>
    </source>
</evidence>
<dbReference type="HOGENOM" id="CLU_090261_0_0_9"/>
<gene>
    <name evidence="1" type="ORF">HMP0721_2098</name>
</gene>
<dbReference type="RefSeq" id="WP_006599520.1">
    <property type="nucleotide sequence ID" value="NZ_GL622359.1"/>
</dbReference>
<dbReference type="EMBL" id="AEQN01000027">
    <property type="protein sequence ID" value="EFV00790.1"/>
    <property type="molecule type" value="Genomic_DNA"/>
</dbReference>
<dbReference type="InterPro" id="IPR036866">
    <property type="entry name" value="RibonucZ/Hydroxyglut_hydro"/>
</dbReference>
<dbReference type="OrthoDB" id="9789133at2"/>
<organism evidence="1 2">
    <name type="scientific">Pseudoramibacter alactolyticus ATCC 23263</name>
    <dbReference type="NCBI Taxonomy" id="887929"/>
    <lineage>
        <taxon>Bacteria</taxon>
        <taxon>Bacillati</taxon>
        <taxon>Bacillota</taxon>
        <taxon>Clostridia</taxon>
        <taxon>Eubacteriales</taxon>
        <taxon>Eubacteriaceae</taxon>
        <taxon>Pseudoramibacter</taxon>
    </lineage>
</organism>
<dbReference type="SUPFAM" id="SSF56281">
    <property type="entry name" value="Metallo-hydrolase/oxidoreductase"/>
    <property type="match status" value="1"/>
</dbReference>
<reference evidence="1 2" key="1">
    <citation type="submission" date="2010-12" db="EMBL/GenBank/DDBJ databases">
        <authorList>
            <person name="Muzny D."/>
            <person name="Qin X."/>
            <person name="Deng J."/>
            <person name="Jiang H."/>
            <person name="Liu Y."/>
            <person name="Qu J."/>
            <person name="Song X.-Z."/>
            <person name="Zhang L."/>
            <person name="Thornton R."/>
            <person name="Coyle M."/>
            <person name="Francisco L."/>
            <person name="Jackson L."/>
            <person name="Javaid M."/>
            <person name="Korchina V."/>
            <person name="Kovar C."/>
            <person name="Mata R."/>
            <person name="Mathew T."/>
            <person name="Ngo R."/>
            <person name="Nguyen L."/>
            <person name="Nguyen N."/>
            <person name="Okwuonu G."/>
            <person name="Ongeri F."/>
            <person name="Pham C."/>
            <person name="Simmons D."/>
            <person name="Wilczek-Boney K."/>
            <person name="Hale W."/>
            <person name="Jakkamsetti A."/>
            <person name="Pham P."/>
            <person name="Ruth R."/>
            <person name="San Lucas F."/>
            <person name="Warren J."/>
            <person name="Zhang J."/>
            <person name="Zhao Z."/>
            <person name="Zhou C."/>
            <person name="Zhu D."/>
            <person name="Lee S."/>
            <person name="Bess C."/>
            <person name="Blankenburg K."/>
            <person name="Forbes L."/>
            <person name="Fu Q."/>
            <person name="Gubbala S."/>
            <person name="Hirani K."/>
            <person name="Jayaseelan J.C."/>
            <person name="Lara F."/>
            <person name="Munidasa M."/>
            <person name="Palculict T."/>
            <person name="Patil S."/>
            <person name="Pu L.-L."/>
            <person name="Saada N."/>
            <person name="Tang L."/>
            <person name="Weissenberger G."/>
            <person name="Zhu Y."/>
            <person name="Hemphill L."/>
            <person name="Shang Y."/>
            <person name="Youmans B."/>
            <person name="Ayvaz T."/>
            <person name="Ross M."/>
            <person name="Santibanez J."/>
            <person name="Aqrawi P."/>
            <person name="Gross S."/>
            <person name="Joshi V."/>
            <person name="Fowler G."/>
            <person name="Nazareth L."/>
            <person name="Reid J."/>
            <person name="Worley K."/>
            <person name="Petrosino J."/>
            <person name="Highlander S."/>
            <person name="Gibbs R."/>
        </authorList>
    </citation>
    <scope>NUCLEOTIDE SEQUENCE [LARGE SCALE GENOMIC DNA]</scope>
    <source>
        <strain evidence="1 2">ATCC 23263</strain>
    </source>
</reference>
<dbReference type="Gene3D" id="3.60.15.10">
    <property type="entry name" value="Ribonuclease Z/Hydroxyacylglutathione hydrolase-like"/>
    <property type="match status" value="1"/>
</dbReference>